<evidence type="ECO:0000256" key="6">
    <source>
        <dbReference type="ARBA" id="ARBA00022840"/>
    </source>
</evidence>
<evidence type="ECO:0000259" key="9">
    <source>
        <dbReference type="PROSITE" id="PS50112"/>
    </source>
</evidence>
<evidence type="ECO:0000313" key="13">
    <source>
        <dbReference type="Proteomes" id="UP001431572"/>
    </source>
</evidence>
<dbReference type="InterPro" id="IPR036097">
    <property type="entry name" value="HisK_dim/P_sf"/>
</dbReference>
<keyword evidence="7" id="KW-0902">Two-component regulatory system</keyword>
<reference evidence="11" key="2">
    <citation type="journal article" date="2024" name="Nature">
        <title>Anoxygenic phototroph of the Chloroflexota uses a type I reaction centre.</title>
        <authorList>
            <person name="Tsuji J.M."/>
            <person name="Shaw N.A."/>
            <person name="Nagashima S."/>
            <person name="Venkiteswaran J.J."/>
            <person name="Schiff S.L."/>
            <person name="Watanabe T."/>
            <person name="Fukui M."/>
            <person name="Hanada S."/>
            <person name="Tank M."/>
            <person name="Neufeld J.D."/>
        </authorList>
    </citation>
    <scope>NUCLEOTIDE SEQUENCE</scope>
    <source>
        <strain evidence="11">L227-S17</strain>
    </source>
</reference>
<keyword evidence="13" id="KW-1185">Reference proteome</keyword>
<accession>A0A8T7M864</accession>
<dbReference type="Gene3D" id="3.30.450.20">
    <property type="entry name" value="PAS domain"/>
    <property type="match status" value="1"/>
</dbReference>
<dbReference type="Proteomes" id="UP000521676">
    <property type="component" value="Unassembled WGS sequence"/>
</dbReference>
<dbReference type="SMART" id="SM00091">
    <property type="entry name" value="PAS"/>
    <property type="match status" value="1"/>
</dbReference>
<gene>
    <name evidence="10" type="ORF">HXX08_20975</name>
    <name evidence="11" type="ORF">OZ401_003878</name>
</gene>
<evidence type="ECO:0000256" key="3">
    <source>
        <dbReference type="ARBA" id="ARBA00022679"/>
    </source>
</evidence>
<dbReference type="GO" id="GO:0000155">
    <property type="term" value="F:phosphorelay sensor kinase activity"/>
    <property type="evidence" value="ECO:0007669"/>
    <property type="project" value="InterPro"/>
</dbReference>
<dbReference type="SMART" id="SM00388">
    <property type="entry name" value="HisKA"/>
    <property type="match status" value="1"/>
</dbReference>
<keyword evidence="5" id="KW-0418">Kinase</keyword>
<dbReference type="CDD" id="cd00130">
    <property type="entry name" value="PAS"/>
    <property type="match status" value="1"/>
</dbReference>
<dbReference type="InterPro" id="IPR003661">
    <property type="entry name" value="HisK_dim/P_dom"/>
</dbReference>
<dbReference type="InterPro" id="IPR003594">
    <property type="entry name" value="HATPase_dom"/>
</dbReference>
<dbReference type="PANTHER" id="PTHR43065">
    <property type="entry name" value="SENSOR HISTIDINE KINASE"/>
    <property type="match status" value="1"/>
</dbReference>
<dbReference type="AlphaFoldDB" id="A0A8T7M864"/>
<dbReference type="SUPFAM" id="SSF47384">
    <property type="entry name" value="Homodimeric domain of signal transducing histidine kinase"/>
    <property type="match status" value="1"/>
</dbReference>
<keyword evidence="3" id="KW-0808">Transferase</keyword>
<dbReference type="Proteomes" id="UP001431572">
    <property type="component" value="Chromosome 2"/>
</dbReference>
<dbReference type="PANTHER" id="PTHR43065:SF46">
    <property type="entry name" value="C4-DICARBOXYLATE TRANSPORT SENSOR PROTEIN DCTB"/>
    <property type="match status" value="1"/>
</dbReference>
<dbReference type="Gene3D" id="3.30.565.10">
    <property type="entry name" value="Histidine kinase-like ATPase, C-terminal domain"/>
    <property type="match status" value="1"/>
</dbReference>
<dbReference type="GO" id="GO:0005524">
    <property type="term" value="F:ATP binding"/>
    <property type="evidence" value="ECO:0007669"/>
    <property type="project" value="UniProtKB-KW"/>
</dbReference>
<dbReference type="PROSITE" id="PS50112">
    <property type="entry name" value="PAS"/>
    <property type="match status" value="1"/>
</dbReference>
<dbReference type="CDD" id="cd00082">
    <property type="entry name" value="HisKA"/>
    <property type="match status" value="1"/>
</dbReference>
<keyword evidence="6" id="KW-0067">ATP-binding</keyword>
<evidence type="ECO:0000256" key="7">
    <source>
        <dbReference type="ARBA" id="ARBA00023012"/>
    </source>
</evidence>
<evidence type="ECO:0000256" key="4">
    <source>
        <dbReference type="ARBA" id="ARBA00022741"/>
    </source>
</evidence>
<name>A0A8T7M864_9CHLR</name>
<evidence type="ECO:0000313" key="10">
    <source>
        <dbReference type="EMBL" id="NWJ48337.1"/>
    </source>
</evidence>
<protein>
    <recommendedName>
        <fullName evidence="2">histidine kinase</fullName>
        <ecNumber evidence="2">2.7.13.3</ecNumber>
    </recommendedName>
</protein>
<feature type="domain" description="PAS" evidence="9">
    <location>
        <begin position="1"/>
        <end position="49"/>
    </location>
</feature>
<evidence type="ECO:0000256" key="1">
    <source>
        <dbReference type="ARBA" id="ARBA00000085"/>
    </source>
</evidence>
<dbReference type="EC" id="2.7.13.3" evidence="2"/>
<evidence type="ECO:0000313" key="11">
    <source>
        <dbReference type="EMBL" id="WJW68271.1"/>
    </source>
</evidence>
<feature type="domain" description="Histidine kinase" evidence="8">
    <location>
        <begin position="135"/>
        <end position="337"/>
    </location>
</feature>
<dbReference type="InterPro" id="IPR035965">
    <property type="entry name" value="PAS-like_dom_sf"/>
</dbReference>
<dbReference type="Gene3D" id="1.10.287.130">
    <property type="match status" value="1"/>
</dbReference>
<dbReference type="InterPro" id="IPR005467">
    <property type="entry name" value="His_kinase_dom"/>
</dbReference>
<dbReference type="PROSITE" id="PS50109">
    <property type="entry name" value="HIS_KIN"/>
    <property type="match status" value="1"/>
</dbReference>
<dbReference type="EMBL" id="CP128400">
    <property type="protein sequence ID" value="WJW68271.1"/>
    <property type="molecule type" value="Genomic_DNA"/>
</dbReference>
<dbReference type="Pfam" id="PF13426">
    <property type="entry name" value="PAS_9"/>
    <property type="match status" value="1"/>
</dbReference>
<evidence type="ECO:0000313" key="12">
    <source>
        <dbReference type="Proteomes" id="UP000521676"/>
    </source>
</evidence>
<reference evidence="10 12" key="1">
    <citation type="submission" date="2020-06" db="EMBL/GenBank/DDBJ databases">
        <title>Anoxygenic phototrophic Chloroflexota member uses a Type I reaction center.</title>
        <authorList>
            <person name="Tsuji J.M."/>
            <person name="Shaw N.A."/>
            <person name="Nagashima S."/>
            <person name="Venkiteswaran J."/>
            <person name="Schiff S.L."/>
            <person name="Hanada S."/>
            <person name="Tank M."/>
            <person name="Neufeld J.D."/>
        </authorList>
    </citation>
    <scope>NUCLEOTIDE SEQUENCE [LARGE SCALE GENOMIC DNA]</scope>
    <source>
        <strain evidence="10">L227-S17</strain>
    </source>
</reference>
<proteinExistence type="predicted"/>
<comment type="catalytic activity">
    <reaction evidence="1">
        <text>ATP + protein L-histidine = ADP + protein N-phospho-L-histidine.</text>
        <dbReference type="EC" id="2.7.13.3"/>
    </reaction>
</comment>
<dbReference type="InterPro" id="IPR000014">
    <property type="entry name" value="PAS"/>
</dbReference>
<dbReference type="Pfam" id="PF00512">
    <property type="entry name" value="HisKA"/>
    <property type="match status" value="1"/>
</dbReference>
<organism evidence="10 12">
    <name type="scientific">Candidatus Chlorohelix allophototropha</name>
    <dbReference type="NCBI Taxonomy" id="3003348"/>
    <lineage>
        <taxon>Bacteria</taxon>
        <taxon>Bacillati</taxon>
        <taxon>Chloroflexota</taxon>
        <taxon>Chloroflexia</taxon>
        <taxon>Candidatus Chloroheliales</taxon>
        <taxon>Candidatus Chloroheliaceae</taxon>
        <taxon>Candidatus Chlorohelix</taxon>
    </lineage>
</organism>
<dbReference type="Pfam" id="PF02518">
    <property type="entry name" value="HATPase_c"/>
    <property type="match status" value="1"/>
</dbReference>
<sequence>MQSEIFDNLDQGIIVTDNTGYITLFNRAAQELTGYEADEVVGQLCLWDFCDACQPSPLFRDNLEKGRSFAAEDVYIASKDDVNIKLGVRVTPLYGSTQALTGALAVIRNVSEKHAIEQNQKAFVRMAAIGRIVSAIAHEINNPLQSIRTILELSKNPKRTIEQRQKYLEAADAEINRIVSIIGQMRSFYRPTPTSAKPLADVNVVVLKTLASLEEVMAESEVQVEAKLAPKLTQVRVMDYQLEQIILNLIIQVLSNTTKGGKLSVTTGRISDSITIILYNSANSGPEGISSLFEQRLNIKAGMSLGLSVSKEIIEEVGGKIELDTSEGIRVVVNLPI</sequence>
<dbReference type="InterPro" id="IPR036890">
    <property type="entry name" value="HATPase_C_sf"/>
</dbReference>
<dbReference type="SUPFAM" id="SSF55874">
    <property type="entry name" value="ATPase domain of HSP90 chaperone/DNA topoisomerase II/histidine kinase"/>
    <property type="match status" value="1"/>
</dbReference>
<dbReference type="NCBIfam" id="TIGR00229">
    <property type="entry name" value="sensory_box"/>
    <property type="match status" value="1"/>
</dbReference>
<dbReference type="RefSeq" id="WP_341470175.1">
    <property type="nucleotide sequence ID" value="NZ_CP128400.1"/>
</dbReference>
<evidence type="ECO:0000256" key="5">
    <source>
        <dbReference type="ARBA" id="ARBA00022777"/>
    </source>
</evidence>
<evidence type="ECO:0000259" key="8">
    <source>
        <dbReference type="PROSITE" id="PS50109"/>
    </source>
</evidence>
<evidence type="ECO:0000256" key="2">
    <source>
        <dbReference type="ARBA" id="ARBA00012438"/>
    </source>
</evidence>
<dbReference type="SUPFAM" id="SSF55785">
    <property type="entry name" value="PYP-like sensor domain (PAS domain)"/>
    <property type="match status" value="1"/>
</dbReference>
<dbReference type="EMBL" id="JACATZ010000003">
    <property type="protein sequence ID" value="NWJ48337.1"/>
    <property type="molecule type" value="Genomic_DNA"/>
</dbReference>
<keyword evidence="4" id="KW-0547">Nucleotide-binding</keyword>